<organism evidence="1 2">
    <name type="scientific">Fulvivirga marina</name>
    <dbReference type="NCBI Taxonomy" id="2494733"/>
    <lineage>
        <taxon>Bacteria</taxon>
        <taxon>Pseudomonadati</taxon>
        <taxon>Bacteroidota</taxon>
        <taxon>Cytophagia</taxon>
        <taxon>Cytophagales</taxon>
        <taxon>Fulvivirgaceae</taxon>
        <taxon>Fulvivirga</taxon>
    </lineage>
</organism>
<reference evidence="1" key="1">
    <citation type="submission" date="2021-01" db="EMBL/GenBank/DDBJ databases">
        <title>Fulvivirga kasyanovii gen. nov., sp nov., a novel member of the phylum Bacteroidetes isolated from seawater in a mussel farm.</title>
        <authorList>
            <person name="Zhao L.-H."/>
            <person name="Wang Z.-J."/>
        </authorList>
    </citation>
    <scope>NUCLEOTIDE SEQUENCE</scope>
    <source>
        <strain evidence="1">29W222</strain>
    </source>
</reference>
<dbReference type="EMBL" id="JAEUGD010000066">
    <property type="protein sequence ID" value="MBL6449236.1"/>
    <property type="molecule type" value="Genomic_DNA"/>
</dbReference>
<name>A0A937KDK7_9BACT</name>
<proteinExistence type="predicted"/>
<sequence length="395" mass="45876">MKPRGYGEVKWQFYLGLFWMVLIPPILHAQDDSYRPPKTSLNGYLKFLQTVQFEDVDGNWTTDNIIHNRLNFKWFLSPSLKFVTEARTRLFYGETVETYPQYSDLVNRDVGYFDFSAIVVEGGAYFIHTTMDRLYLDWSVDNWQVRAGRQRINWGQCFVWNPNDIFNAYSFFDFDYEERPGSDAVLVRYYTGTTSSVEFATSFADSFDKFKMTAMYRWNVYDYDFQVIAGKVEQDMALGVGWSGQIKDAGFKGEATWLEPEHKSESERAVVITVSSDYTFKNSFFIHSEAIYNSFGNKAAGDLGFFSESRTPKTLTATEWSWFNEISYQVSPLVKAGVSSIYNPEVRSVFLGPNAEISLSDNLYVLFFGQFFFGPDESQYDELGFLNYLRLKWSF</sequence>
<evidence type="ECO:0000313" key="1">
    <source>
        <dbReference type="EMBL" id="MBL6449236.1"/>
    </source>
</evidence>
<evidence type="ECO:0000313" key="2">
    <source>
        <dbReference type="Proteomes" id="UP000614216"/>
    </source>
</evidence>
<dbReference type="RefSeq" id="WP_202858770.1">
    <property type="nucleotide sequence ID" value="NZ_JAEUGD010000066.1"/>
</dbReference>
<comment type="caution">
    <text evidence="1">The sequence shown here is derived from an EMBL/GenBank/DDBJ whole genome shotgun (WGS) entry which is preliminary data.</text>
</comment>
<dbReference type="Proteomes" id="UP000614216">
    <property type="component" value="Unassembled WGS sequence"/>
</dbReference>
<dbReference type="AlphaFoldDB" id="A0A937KDK7"/>
<gene>
    <name evidence="1" type="ORF">JMN32_23200</name>
</gene>
<protein>
    <submittedName>
        <fullName evidence="1">Uncharacterized protein</fullName>
    </submittedName>
</protein>
<keyword evidence="2" id="KW-1185">Reference proteome</keyword>
<accession>A0A937KDK7</accession>